<keyword evidence="2" id="KW-1185">Reference proteome</keyword>
<sequence>MARISAAVAGGANVCAFLDVIAWSEGTDNGRQPTRNHGYDVLVGGELFDGYADHPRRLVRLPRLRISSTAAGRYQLLSRYWDHYRRQLRLEDFGPISQDRVALQQIREQRALGDIQAGRIEVAIAKCRNIWASLPGAGAGYGQREHAADDLIAQYIAAGGALA</sequence>
<name>A0A0C4WLG4_9GAMM</name>
<gene>
    <name evidence="1" type="ORF">Achr_16720</name>
</gene>
<dbReference type="RefSeq" id="WP_039803515.1">
    <property type="nucleotide sequence ID" value="NZ_CP010415.1"/>
</dbReference>
<dbReference type="AlphaFoldDB" id="A0A0C4WLG4"/>
<reference evidence="1 2" key="1">
    <citation type="journal article" date="2015" name="PLoS ONE">
        <title>Azotobacter Genomes: The Genome of Azotobacter chroococcum NCIMB 8003 (ATCC 4412).</title>
        <authorList>
            <person name="Robson R.L."/>
            <person name="Jones R."/>
            <person name="Robson R.M."/>
            <person name="Schwartz A."/>
            <person name="Richardson T.H."/>
        </authorList>
    </citation>
    <scope>NUCLEOTIDE SEQUENCE [LARGE SCALE GENOMIC DNA]</scope>
    <source>
        <strain evidence="1 2">NCIMB 8003</strain>
    </source>
</reference>
<dbReference type="KEGG" id="acx:Achr_16720"/>
<dbReference type="CDD" id="cd00736">
    <property type="entry name" value="lambda_lys-like"/>
    <property type="match status" value="1"/>
</dbReference>
<dbReference type="GO" id="GO:0009253">
    <property type="term" value="P:peptidoglycan catabolic process"/>
    <property type="evidence" value="ECO:0007669"/>
    <property type="project" value="InterPro"/>
</dbReference>
<accession>A0A0C4WLG4</accession>
<organism evidence="1 2">
    <name type="scientific">Azotobacter chroococcum NCIMB 8003</name>
    <dbReference type="NCBI Taxonomy" id="1328314"/>
    <lineage>
        <taxon>Bacteria</taxon>
        <taxon>Pseudomonadati</taxon>
        <taxon>Pseudomonadota</taxon>
        <taxon>Gammaproteobacteria</taxon>
        <taxon>Pseudomonadales</taxon>
        <taxon>Pseudomonadaceae</taxon>
        <taxon>Azotobacter</taxon>
    </lineage>
</organism>
<evidence type="ECO:0000313" key="2">
    <source>
        <dbReference type="Proteomes" id="UP000068210"/>
    </source>
</evidence>
<dbReference type="GO" id="GO:0003796">
    <property type="term" value="F:lysozyme activity"/>
    <property type="evidence" value="ECO:0007669"/>
    <property type="project" value="InterPro"/>
</dbReference>
<evidence type="ECO:0000313" key="1">
    <source>
        <dbReference type="EMBL" id="AJE21129.1"/>
    </source>
</evidence>
<dbReference type="SUPFAM" id="SSF53955">
    <property type="entry name" value="Lysozyme-like"/>
    <property type="match status" value="1"/>
</dbReference>
<dbReference type="Gene3D" id="1.10.530.10">
    <property type="match status" value="1"/>
</dbReference>
<dbReference type="InterPro" id="IPR034691">
    <property type="entry name" value="Endolysin_lambda_type"/>
</dbReference>
<dbReference type="STRING" id="1328314.Achr_16720"/>
<dbReference type="Proteomes" id="UP000068210">
    <property type="component" value="Chromosome"/>
</dbReference>
<dbReference type="HOGENOM" id="CLU_122888_0_0_6"/>
<proteinExistence type="inferred from homology"/>
<dbReference type="HAMAP" id="MF_04109">
    <property type="entry name" value="ENDOLYSIN_LAMBDA"/>
    <property type="match status" value="1"/>
</dbReference>
<protein>
    <submittedName>
        <fullName evidence="1">Phage lysozyme</fullName>
    </submittedName>
</protein>
<dbReference type="InterPro" id="IPR023346">
    <property type="entry name" value="Lysozyme-like_dom_sf"/>
</dbReference>
<dbReference type="GO" id="GO:0044659">
    <property type="term" value="P:viral release from host cell by cytolysis"/>
    <property type="evidence" value="ECO:0007669"/>
    <property type="project" value="InterPro"/>
</dbReference>
<dbReference type="EMBL" id="CP010415">
    <property type="protein sequence ID" value="AJE21129.1"/>
    <property type="molecule type" value="Genomic_DNA"/>
</dbReference>